<name>A0A0F8YJ96_9ZZZZ</name>
<keyword evidence="1" id="KW-0472">Membrane</keyword>
<feature type="non-terminal residue" evidence="2">
    <location>
        <position position="71"/>
    </location>
</feature>
<sequence length="71" mass="7867">MSYDLVIGGAGLFGATLAYLAHKRGKKVLVLENNRIGGLCADVKSHSLYGIHVFHTNDRQLWEGVNEIDHF</sequence>
<dbReference type="GO" id="GO:0008767">
    <property type="term" value="F:UDP-galactopyranose mutase activity"/>
    <property type="evidence" value="ECO:0007669"/>
    <property type="project" value="TreeGrafter"/>
</dbReference>
<dbReference type="PANTHER" id="PTHR21197">
    <property type="entry name" value="UDP-GALACTOPYRANOSE MUTASE"/>
    <property type="match status" value="1"/>
</dbReference>
<evidence type="ECO:0000256" key="1">
    <source>
        <dbReference type="SAM" id="Phobius"/>
    </source>
</evidence>
<dbReference type="GO" id="GO:0050660">
    <property type="term" value="F:flavin adenine dinucleotide binding"/>
    <property type="evidence" value="ECO:0007669"/>
    <property type="project" value="TreeGrafter"/>
</dbReference>
<dbReference type="PANTHER" id="PTHR21197:SF0">
    <property type="entry name" value="UDP-GALACTOPYRANOSE MUTASE"/>
    <property type="match status" value="1"/>
</dbReference>
<dbReference type="Pfam" id="PF13450">
    <property type="entry name" value="NAD_binding_8"/>
    <property type="match status" value="1"/>
</dbReference>
<dbReference type="AlphaFoldDB" id="A0A0F8YJ96"/>
<dbReference type="SUPFAM" id="SSF51971">
    <property type="entry name" value="Nucleotide-binding domain"/>
    <property type="match status" value="1"/>
</dbReference>
<proteinExistence type="predicted"/>
<keyword evidence="1" id="KW-1133">Transmembrane helix</keyword>
<evidence type="ECO:0008006" key="3">
    <source>
        <dbReference type="Google" id="ProtNLM"/>
    </source>
</evidence>
<protein>
    <recommendedName>
        <fullName evidence="3">FAD dependent oxidoreductase domain-containing protein</fullName>
    </recommendedName>
</protein>
<reference evidence="2" key="1">
    <citation type="journal article" date="2015" name="Nature">
        <title>Complex archaea that bridge the gap between prokaryotes and eukaryotes.</title>
        <authorList>
            <person name="Spang A."/>
            <person name="Saw J.H."/>
            <person name="Jorgensen S.L."/>
            <person name="Zaremba-Niedzwiedzka K."/>
            <person name="Martijn J."/>
            <person name="Lind A.E."/>
            <person name="van Eijk R."/>
            <person name="Schleper C."/>
            <person name="Guy L."/>
            <person name="Ettema T.J."/>
        </authorList>
    </citation>
    <scope>NUCLEOTIDE SEQUENCE</scope>
</reference>
<accession>A0A0F8YJ96</accession>
<keyword evidence="1" id="KW-0812">Transmembrane</keyword>
<organism evidence="2">
    <name type="scientific">marine sediment metagenome</name>
    <dbReference type="NCBI Taxonomy" id="412755"/>
    <lineage>
        <taxon>unclassified sequences</taxon>
        <taxon>metagenomes</taxon>
        <taxon>ecological metagenomes</taxon>
    </lineage>
</organism>
<dbReference type="GO" id="GO:0005829">
    <property type="term" value="C:cytosol"/>
    <property type="evidence" value="ECO:0007669"/>
    <property type="project" value="TreeGrafter"/>
</dbReference>
<feature type="transmembrane region" description="Helical" evidence="1">
    <location>
        <begin position="6"/>
        <end position="22"/>
    </location>
</feature>
<comment type="caution">
    <text evidence="2">The sequence shown here is derived from an EMBL/GenBank/DDBJ whole genome shotgun (WGS) entry which is preliminary data.</text>
</comment>
<dbReference type="EMBL" id="LAZR01069203">
    <property type="protein sequence ID" value="KKK48171.1"/>
    <property type="molecule type" value="Genomic_DNA"/>
</dbReference>
<evidence type="ECO:0000313" key="2">
    <source>
        <dbReference type="EMBL" id="KKK48171.1"/>
    </source>
</evidence>
<gene>
    <name evidence="2" type="ORF">LCGC14_3147800</name>
</gene>
<dbReference type="Gene3D" id="3.40.50.720">
    <property type="entry name" value="NAD(P)-binding Rossmann-like Domain"/>
    <property type="match status" value="1"/>
</dbReference>